<dbReference type="eggNOG" id="ENOG502R411">
    <property type="taxonomic scope" value="Eukaryota"/>
</dbReference>
<proteinExistence type="predicted"/>
<dbReference type="EnsemblPlants" id="KQK98787">
    <property type="protein sequence ID" value="KQK98787"/>
    <property type="gene ID" value="SETIT_011740mg"/>
</dbReference>
<dbReference type="PANTHER" id="PTHR33085:SF128">
    <property type="entry name" value="DUF1618 DOMAIN-CONTAINING PROTEIN"/>
    <property type="match status" value="1"/>
</dbReference>
<protein>
    <recommendedName>
        <fullName evidence="3">DUF1618 domain-containing protein</fullName>
    </recommendedName>
</protein>
<sequence length="330" mass="37439">RRRRRRHLYLVLDDWEKGYSIYRVAEDDFHSAPGVDARPAESPLVCIEAQHPFSCCFAAHGTKIFAMQPPESSPGVPVFDTETLGETVCHHPPSRGLVSISNKPVYASAGGSLMALVYFNVDVLGGPGDQPWSWSRVNEPAPFASNRVSCYALHPDGHTVLMSVRAWRPTTAETHPYYHGGRDSTFAFDTEARQWTYIGEWLLPFHGRAYYDRRAWRLCCCDVPPVSRCEAMPSWRIGVEVFFHADSDHHMGATLVYMGDSRFCLLECRAGEDNDDSDRRLRVVEMTSFVLKYYEAGGLRTTHHRAFASMSYQAAHDRFQHAPDPVAFWM</sequence>
<organism evidence="1 2">
    <name type="scientific">Setaria italica</name>
    <name type="common">Foxtail millet</name>
    <name type="synonym">Panicum italicum</name>
    <dbReference type="NCBI Taxonomy" id="4555"/>
    <lineage>
        <taxon>Eukaryota</taxon>
        <taxon>Viridiplantae</taxon>
        <taxon>Streptophyta</taxon>
        <taxon>Embryophyta</taxon>
        <taxon>Tracheophyta</taxon>
        <taxon>Spermatophyta</taxon>
        <taxon>Magnoliopsida</taxon>
        <taxon>Liliopsida</taxon>
        <taxon>Poales</taxon>
        <taxon>Poaceae</taxon>
        <taxon>PACMAD clade</taxon>
        <taxon>Panicoideae</taxon>
        <taxon>Panicodae</taxon>
        <taxon>Paniceae</taxon>
        <taxon>Cenchrinae</taxon>
        <taxon>Setaria</taxon>
    </lineage>
</organism>
<evidence type="ECO:0008006" key="3">
    <source>
        <dbReference type="Google" id="ProtNLM"/>
    </source>
</evidence>
<dbReference type="OMA" id="DMERHEW"/>
<name>K3YBZ6_SETIT</name>
<dbReference type="AlphaFoldDB" id="K3YBZ6"/>
<dbReference type="Pfam" id="PF07893">
    <property type="entry name" value="DUF1668"/>
    <property type="match status" value="1"/>
</dbReference>
<evidence type="ECO:0000313" key="1">
    <source>
        <dbReference type="EnsemblPlants" id="KQK98787"/>
    </source>
</evidence>
<dbReference type="Proteomes" id="UP000004995">
    <property type="component" value="Unassembled WGS sequence"/>
</dbReference>
<dbReference type="HOGENOM" id="CLU_021283_2_0_1"/>
<dbReference type="Gramene" id="KQK98787">
    <property type="protein sequence ID" value="KQK98787"/>
    <property type="gene ID" value="SETIT_011740mg"/>
</dbReference>
<dbReference type="InterPro" id="IPR012871">
    <property type="entry name" value="DUF1668_ORYSA"/>
</dbReference>
<reference evidence="1" key="2">
    <citation type="submission" date="2018-08" db="UniProtKB">
        <authorList>
            <consortium name="EnsemblPlants"/>
        </authorList>
    </citation>
    <scope>IDENTIFICATION</scope>
    <source>
        <strain evidence="1">Yugu1</strain>
    </source>
</reference>
<accession>K3YBZ6</accession>
<dbReference type="FunCoup" id="K3YBZ6">
    <property type="interactions" value="149"/>
</dbReference>
<dbReference type="InParanoid" id="K3YBZ6"/>
<evidence type="ECO:0000313" key="2">
    <source>
        <dbReference type="Proteomes" id="UP000004995"/>
    </source>
</evidence>
<keyword evidence="2" id="KW-1185">Reference proteome</keyword>
<dbReference type="EMBL" id="AGNK02004504">
    <property type="status" value="NOT_ANNOTATED_CDS"/>
    <property type="molecule type" value="Genomic_DNA"/>
</dbReference>
<dbReference type="PANTHER" id="PTHR33085">
    <property type="entry name" value="OS12G0113100 PROTEIN-RELATED"/>
    <property type="match status" value="1"/>
</dbReference>
<reference evidence="2" key="1">
    <citation type="journal article" date="2012" name="Nat. Biotechnol.">
        <title>Reference genome sequence of the model plant Setaria.</title>
        <authorList>
            <person name="Bennetzen J.L."/>
            <person name="Schmutz J."/>
            <person name="Wang H."/>
            <person name="Percifield R."/>
            <person name="Hawkins J."/>
            <person name="Pontaroli A.C."/>
            <person name="Estep M."/>
            <person name="Feng L."/>
            <person name="Vaughn J.N."/>
            <person name="Grimwood J."/>
            <person name="Jenkins J."/>
            <person name="Barry K."/>
            <person name="Lindquist E."/>
            <person name="Hellsten U."/>
            <person name="Deshpande S."/>
            <person name="Wang X."/>
            <person name="Wu X."/>
            <person name="Mitros T."/>
            <person name="Triplett J."/>
            <person name="Yang X."/>
            <person name="Ye C.Y."/>
            <person name="Mauro-Herrera M."/>
            <person name="Wang L."/>
            <person name="Li P."/>
            <person name="Sharma M."/>
            <person name="Sharma R."/>
            <person name="Ronald P.C."/>
            <person name="Panaud O."/>
            <person name="Kellogg E.A."/>
            <person name="Brutnell T.P."/>
            <person name="Doust A.N."/>
            <person name="Tuskan G.A."/>
            <person name="Rokhsar D."/>
            <person name="Devos K.M."/>
        </authorList>
    </citation>
    <scope>NUCLEOTIDE SEQUENCE [LARGE SCALE GENOMIC DNA]</scope>
    <source>
        <strain evidence="2">cv. Yugu1</strain>
    </source>
</reference>